<dbReference type="Proteomes" id="UP001164965">
    <property type="component" value="Plasmid unnamed2"/>
</dbReference>
<keyword evidence="2" id="KW-0472">Membrane</keyword>
<sequence length="259" mass="26921">MIALATALVALWYALRAAARWSPRAGSVVTQLSPHTRRLHAWVLSAPATFTYIAVFSASTVIARDAPSHLISMLTVRQGTSPTRLAADPTVLLTSALWVANGGAASGLYAAVFATVVAWAERRYGTPRIVLIGAAGHVLGSLLTAVILQRAIASGYLSDRLARTADVGVSYVLVAGVAAAVILVHGWRRTAGATALAAALLIPLAVNRTIWDLGHVLAALCGLAAAMVSLAIAPTRASSWREPPRGDLDARPLSGTQTP</sequence>
<proteinExistence type="predicted"/>
<keyword evidence="2" id="KW-1133">Transmembrane helix</keyword>
<feature type="transmembrane region" description="Helical" evidence="2">
    <location>
        <begin position="41"/>
        <end position="63"/>
    </location>
</feature>
<evidence type="ECO:0008006" key="5">
    <source>
        <dbReference type="Google" id="ProtNLM"/>
    </source>
</evidence>
<keyword evidence="4" id="KW-1185">Reference proteome</keyword>
<dbReference type="EMBL" id="CP110617">
    <property type="protein sequence ID" value="UZJ26961.1"/>
    <property type="molecule type" value="Genomic_DNA"/>
</dbReference>
<gene>
    <name evidence="3" type="ORF">RHODO2019_18925</name>
</gene>
<dbReference type="Pfam" id="PF20401">
    <property type="entry name" value="Rhomboid_2"/>
    <property type="match status" value="1"/>
</dbReference>
<feature type="region of interest" description="Disordered" evidence="1">
    <location>
        <begin position="238"/>
        <end position="259"/>
    </location>
</feature>
<organism evidence="3 4">
    <name type="scientific">Rhodococcus antarcticus</name>
    <dbReference type="NCBI Taxonomy" id="2987751"/>
    <lineage>
        <taxon>Bacteria</taxon>
        <taxon>Bacillati</taxon>
        <taxon>Actinomycetota</taxon>
        <taxon>Actinomycetes</taxon>
        <taxon>Mycobacteriales</taxon>
        <taxon>Nocardiaceae</taxon>
        <taxon>Rhodococcus</taxon>
    </lineage>
</organism>
<protein>
    <recommendedName>
        <fullName evidence="5">Rhomboid family protein</fullName>
    </recommendedName>
</protein>
<evidence type="ECO:0000256" key="2">
    <source>
        <dbReference type="SAM" id="Phobius"/>
    </source>
</evidence>
<feature type="transmembrane region" description="Helical" evidence="2">
    <location>
        <begin position="168"/>
        <end position="184"/>
    </location>
</feature>
<dbReference type="RefSeq" id="WP_265385065.1">
    <property type="nucleotide sequence ID" value="NZ_CP110617.1"/>
</dbReference>
<keyword evidence="3" id="KW-0614">Plasmid</keyword>
<keyword evidence="2" id="KW-0812">Transmembrane</keyword>
<feature type="transmembrane region" description="Helical" evidence="2">
    <location>
        <begin position="129"/>
        <end position="148"/>
    </location>
</feature>
<dbReference type="InterPro" id="IPR046862">
    <property type="entry name" value="Rhomboid_2"/>
</dbReference>
<feature type="transmembrane region" description="Helical" evidence="2">
    <location>
        <begin position="191"/>
        <end position="210"/>
    </location>
</feature>
<geneLocation type="plasmid" evidence="3 4">
    <name>unnamed2</name>
</geneLocation>
<evidence type="ECO:0000256" key="1">
    <source>
        <dbReference type="SAM" id="MobiDB-lite"/>
    </source>
</evidence>
<evidence type="ECO:0000313" key="4">
    <source>
        <dbReference type="Proteomes" id="UP001164965"/>
    </source>
</evidence>
<reference evidence="3" key="1">
    <citation type="submission" date="2022-10" db="EMBL/GenBank/DDBJ databases">
        <title>Rhodococcus sp.75.</title>
        <authorList>
            <person name="Sun M."/>
        </authorList>
    </citation>
    <scope>NUCLEOTIDE SEQUENCE</scope>
    <source>
        <strain evidence="3">75</strain>
        <plasmid evidence="3">unnamed2</plasmid>
    </source>
</reference>
<evidence type="ECO:0000313" key="3">
    <source>
        <dbReference type="EMBL" id="UZJ26961.1"/>
    </source>
</evidence>
<name>A0ABY6P6H1_9NOCA</name>
<accession>A0ABY6P6H1</accession>
<feature type="transmembrane region" description="Helical" evidence="2">
    <location>
        <begin position="216"/>
        <end position="235"/>
    </location>
</feature>